<keyword evidence="2" id="KW-1185">Reference proteome</keyword>
<dbReference type="AlphaFoldDB" id="A0A0C2SN38"/>
<reference evidence="1 2" key="1">
    <citation type="submission" date="2014-04" db="EMBL/GenBank/DDBJ databases">
        <title>Evolutionary Origins and Diversification of the Mycorrhizal Mutualists.</title>
        <authorList>
            <consortium name="DOE Joint Genome Institute"/>
            <consortium name="Mycorrhizal Genomics Consortium"/>
            <person name="Kohler A."/>
            <person name="Kuo A."/>
            <person name="Nagy L.G."/>
            <person name="Floudas D."/>
            <person name="Copeland A."/>
            <person name="Barry K.W."/>
            <person name="Cichocki N."/>
            <person name="Veneault-Fourrey C."/>
            <person name="LaButti K."/>
            <person name="Lindquist E.A."/>
            <person name="Lipzen A."/>
            <person name="Lundell T."/>
            <person name="Morin E."/>
            <person name="Murat C."/>
            <person name="Riley R."/>
            <person name="Ohm R."/>
            <person name="Sun H."/>
            <person name="Tunlid A."/>
            <person name="Henrissat B."/>
            <person name="Grigoriev I.V."/>
            <person name="Hibbett D.S."/>
            <person name="Martin F."/>
        </authorList>
    </citation>
    <scope>NUCLEOTIDE SEQUENCE [LARGE SCALE GENOMIC DNA]</scope>
    <source>
        <strain evidence="1 2">Koide BX008</strain>
    </source>
</reference>
<dbReference type="Proteomes" id="UP000054549">
    <property type="component" value="Unassembled WGS sequence"/>
</dbReference>
<organism evidence="1 2">
    <name type="scientific">Amanita muscaria (strain Koide BX008)</name>
    <dbReference type="NCBI Taxonomy" id="946122"/>
    <lineage>
        <taxon>Eukaryota</taxon>
        <taxon>Fungi</taxon>
        <taxon>Dikarya</taxon>
        <taxon>Basidiomycota</taxon>
        <taxon>Agaricomycotina</taxon>
        <taxon>Agaricomycetes</taxon>
        <taxon>Agaricomycetidae</taxon>
        <taxon>Agaricales</taxon>
        <taxon>Pluteineae</taxon>
        <taxon>Amanitaceae</taxon>
        <taxon>Amanita</taxon>
    </lineage>
</organism>
<gene>
    <name evidence="1" type="ORF">M378DRAFT_634188</name>
</gene>
<dbReference type="InParanoid" id="A0A0C2SN38"/>
<evidence type="ECO:0000313" key="1">
    <source>
        <dbReference type="EMBL" id="KIL55399.1"/>
    </source>
</evidence>
<dbReference type="HOGENOM" id="CLU_2346217_0_0_1"/>
<evidence type="ECO:0000313" key="2">
    <source>
        <dbReference type="Proteomes" id="UP000054549"/>
    </source>
</evidence>
<sequence>MILKRRRVLQFYKSVQLCERSSIISVVSKHGQSREWVKEFERKSSWAVKLGGPSLLPTWSQGHSTSSLITVIRSGKHLGVDLPCILSMSSVLFKSKQ</sequence>
<name>A0A0C2SN38_AMAMK</name>
<proteinExistence type="predicted"/>
<accession>A0A0C2SN38</accession>
<dbReference type="EMBL" id="KN818522">
    <property type="protein sequence ID" value="KIL55399.1"/>
    <property type="molecule type" value="Genomic_DNA"/>
</dbReference>
<protein>
    <submittedName>
        <fullName evidence="1">Uncharacterized protein</fullName>
    </submittedName>
</protein>